<gene>
    <name evidence="1" type="ORF">DPMN_086859</name>
</gene>
<evidence type="ECO:0000313" key="2">
    <source>
        <dbReference type="Proteomes" id="UP000828390"/>
    </source>
</evidence>
<accession>A0A9D4KRS4</accession>
<evidence type="ECO:0000313" key="1">
    <source>
        <dbReference type="EMBL" id="KAH3844600.1"/>
    </source>
</evidence>
<sequence>MVLCDVERYHDEWPQVAQVLNIDRDKYKILWYKGSMTGAWTPATRRVKGAKGKTETYEDIVSQSELWFSGFRLTPAGNLTKVTKDKQEHRLAGADRSSIFFLKVKGLSFSITKEGGVE</sequence>
<reference evidence="1" key="2">
    <citation type="submission" date="2020-11" db="EMBL/GenBank/DDBJ databases">
        <authorList>
            <person name="McCartney M.A."/>
            <person name="Auch B."/>
            <person name="Kono T."/>
            <person name="Mallez S."/>
            <person name="Becker A."/>
            <person name="Gohl D.M."/>
            <person name="Silverstein K.A.T."/>
            <person name="Koren S."/>
            <person name="Bechman K.B."/>
            <person name="Herman A."/>
            <person name="Abrahante J.E."/>
            <person name="Garbe J."/>
        </authorList>
    </citation>
    <scope>NUCLEOTIDE SEQUENCE</scope>
    <source>
        <strain evidence="1">Duluth1</strain>
        <tissue evidence="1">Whole animal</tissue>
    </source>
</reference>
<dbReference type="Proteomes" id="UP000828390">
    <property type="component" value="Unassembled WGS sequence"/>
</dbReference>
<protein>
    <submittedName>
        <fullName evidence="1">Uncharacterized protein</fullName>
    </submittedName>
</protein>
<organism evidence="1 2">
    <name type="scientific">Dreissena polymorpha</name>
    <name type="common">Zebra mussel</name>
    <name type="synonym">Mytilus polymorpha</name>
    <dbReference type="NCBI Taxonomy" id="45954"/>
    <lineage>
        <taxon>Eukaryota</taxon>
        <taxon>Metazoa</taxon>
        <taxon>Spiralia</taxon>
        <taxon>Lophotrochozoa</taxon>
        <taxon>Mollusca</taxon>
        <taxon>Bivalvia</taxon>
        <taxon>Autobranchia</taxon>
        <taxon>Heteroconchia</taxon>
        <taxon>Euheterodonta</taxon>
        <taxon>Imparidentia</taxon>
        <taxon>Neoheterodontei</taxon>
        <taxon>Myida</taxon>
        <taxon>Dreissenoidea</taxon>
        <taxon>Dreissenidae</taxon>
        <taxon>Dreissena</taxon>
    </lineage>
</organism>
<dbReference type="EMBL" id="JAIWYP010000003">
    <property type="protein sequence ID" value="KAH3844600.1"/>
    <property type="molecule type" value="Genomic_DNA"/>
</dbReference>
<name>A0A9D4KRS4_DREPO</name>
<dbReference type="AlphaFoldDB" id="A0A9D4KRS4"/>
<keyword evidence="2" id="KW-1185">Reference proteome</keyword>
<reference evidence="1" key="1">
    <citation type="journal article" date="2019" name="bioRxiv">
        <title>The Genome of the Zebra Mussel, Dreissena polymorpha: A Resource for Invasive Species Research.</title>
        <authorList>
            <person name="McCartney M.A."/>
            <person name="Auch B."/>
            <person name="Kono T."/>
            <person name="Mallez S."/>
            <person name="Zhang Y."/>
            <person name="Obille A."/>
            <person name="Becker A."/>
            <person name="Abrahante J.E."/>
            <person name="Garbe J."/>
            <person name="Badalamenti J.P."/>
            <person name="Herman A."/>
            <person name="Mangelson H."/>
            <person name="Liachko I."/>
            <person name="Sullivan S."/>
            <person name="Sone E.D."/>
            <person name="Koren S."/>
            <person name="Silverstein K.A.T."/>
            <person name="Beckman K.B."/>
            <person name="Gohl D.M."/>
        </authorList>
    </citation>
    <scope>NUCLEOTIDE SEQUENCE</scope>
    <source>
        <strain evidence="1">Duluth1</strain>
        <tissue evidence="1">Whole animal</tissue>
    </source>
</reference>
<comment type="caution">
    <text evidence="1">The sequence shown here is derived from an EMBL/GenBank/DDBJ whole genome shotgun (WGS) entry which is preliminary data.</text>
</comment>
<proteinExistence type="predicted"/>